<proteinExistence type="predicted"/>
<dbReference type="InterPro" id="IPR016035">
    <property type="entry name" value="Acyl_Trfase/lysoPLipase"/>
</dbReference>
<dbReference type="Proteomes" id="UP000320179">
    <property type="component" value="Chromosome"/>
</dbReference>
<gene>
    <name evidence="8" type="ORF">BHS09_15875</name>
</gene>
<dbReference type="Pfam" id="PF02801">
    <property type="entry name" value="Ketoacyl-synt_C"/>
    <property type="match status" value="1"/>
</dbReference>
<dbReference type="InterPro" id="IPR001227">
    <property type="entry name" value="Ac_transferase_dom_sf"/>
</dbReference>
<dbReference type="InterPro" id="IPR020806">
    <property type="entry name" value="PKS_PP-bd"/>
</dbReference>
<dbReference type="Gene3D" id="3.40.366.10">
    <property type="entry name" value="Malonyl-Coenzyme A Acyl Carrier Protein, domain 2"/>
    <property type="match status" value="1"/>
</dbReference>
<keyword evidence="3" id="KW-0808">Transferase</keyword>
<dbReference type="InterPro" id="IPR016039">
    <property type="entry name" value="Thiolase-like"/>
</dbReference>
<dbReference type="InterPro" id="IPR029058">
    <property type="entry name" value="AB_hydrolase_fold"/>
</dbReference>
<evidence type="ECO:0000256" key="1">
    <source>
        <dbReference type="ARBA" id="ARBA00022450"/>
    </source>
</evidence>
<feature type="region of interest" description="Disordered" evidence="5">
    <location>
        <begin position="1072"/>
        <end position="1095"/>
    </location>
</feature>
<accession>A0AAE6FZS6</accession>
<dbReference type="Pfam" id="PF00698">
    <property type="entry name" value="Acyl_transf_1"/>
    <property type="match status" value="1"/>
</dbReference>
<evidence type="ECO:0000256" key="3">
    <source>
        <dbReference type="ARBA" id="ARBA00022679"/>
    </source>
</evidence>
<feature type="domain" description="Carrier" evidence="6">
    <location>
        <begin position="992"/>
        <end position="1069"/>
    </location>
</feature>
<dbReference type="PROSITE" id="PS00606">
    <property type="entry name" value="KS3_1"/>
    <property type="match status" value="1"/>
</dbReference>
<dbReference type="FunFam" id="3.40.47.10:FF:000019">
    <property type="entry name" value="Polyketide synthase type I"/>
    <property type="match status" value="1"/>
</dbReference>
<dbReference type="InterPro" id="IPR016036">
    <property type="entry name" value="Malonyl_transacylase_ACP-bd"/>
</dbReference>
<dbReference type="SMART" id="SM00823">
    <property type="entry name" value="PKS_PP"/>
    <property type="match status" value="1"/>
</dbReference>
<dbReference type="GO" id="GO:0004312">
    <property type="term" value="F:fatty acid synthase activity"/>
    <property type="evidence" value="ECO:0007669"/>
    <property type="project" value="TreeGrafter"/>
</dbReference>
<evidence type="ECO:0000313" key="9">
    <source>
        <dbReference type="Proteomes" id="UP000320179"/>
    </source>
</evidence>
<dbReference type="SUPFAM" id="SSF53901">
    <property type="entry name" value="Thiolase-like"/>
    <property type="match status" value="1"/>
</dbReference>
<dbReference type="GO" id="GO:0006633">
    <property type="term" value="P:fatty acid biosynthetic process"/>
    <property type="evidence" value="ECO:0007669"/>
    <property type="project" value="InterPro"/>
</dbReference>
<dbReference type="Gene3D" id="3.40.50.1820">
    <property type="entry name" value="alpha/beta hydrolase"/>
    <property type="match status" value="1"/>
</dbReference>
<dbReference type="InterPro" id="IPR032821">
    <property type="entry name" value="PKS_assoc"/>
</dbReference>
<dbReference type="PANTHER" id="PTHR43775">
    <property type="entry name" value="FATTY ACID SYNTHASE"/>
    <property type="match status" value="1"/>
</dbReference>
<comment type="function">
    <text evidence="4">Involved in production of the polyketide antibiotic thailandamide.</text>
</comment>
<dbReference type="Pfam" id="PF00975">
    <property type="entry name" value="Thioesterase"/>
    <property type="match status" value="1"/>
</dbReference>
<evidence type="ECO:0000313" key="8">
    <source>
        <dbReference type="EMBL" id="QDE68338.1"/>
    </source>
</evidence>
<dbReference type="SMART" id="SM00827">
    <property type="entry name" value="PKS_AT"/>
    <property type="match status" value="1"/>
</dbReference>
<dbReference type="InterPro" id="IPR050091">
    <property type="entry name" value="PKS_NRPS_Biosynth_Enz"/>
</dbReference>
<dbReference type="EMBL" id="CP017174">
    <property type="protein sequence ID" value="QDE68338.1"/>
    <property type="molecule type" value="Genomic_DNA"/>
</dbReference>
<dbReference type="Pfam" id="PF00109">
    <property type="entry name" value="ketoacyl-synt"/>
    <property type="match status" value="1"/>
</dbReference>
<dbReference type="InterPro" id="IPR009081">
    <property type="entry name" value="PP-bd_ACP"/>
</dbReference>
<dbReference type="InterPro" id="IPR014030">
    <property type="entry name" value="Ketoacyl_synth_N"/>
</dbReference>
<feature type="domain" description="Ketosynthase family 3 (KS3)" evidence="7">
    <location>
        <begin position="44"/>
        <end position="467"/>
    </location>
</feature>
<evidence type="ECO:0000256" key="4">
    <source>
        <dbReference type="ARBA" id="ARBA00054155"/>
    </source>
</evidence>
<dbReference type="InterPro" id="IPR001031">
    <property type="entry name" value="Thioesterase"/>
</dbReference>
<feature type="compositionally biased region" description="Pro residues" evidence="5">
    <location>
        <begin position="1085"/>
        <end position="1095"/>
    </location>
</feature>
<dbReference type="Pfam" id="PF16197">
    <property type="entry name" value="KAsynt_C_assoc"/>
    <property type="match status" value="1"/>
</dbReference>
<dbReference type="InterPro" id="IPR014031">
    <property type="entry name" value="Ketoacyl_synth_C"/>
</dbReference>
<evidence type="ECO:0000256" key="5">
    <source>
        <dbReference type="SAM" id="MobiDB-lite"/>
    </source>
</evidence>
<dbReference type="InterPro" id="IPR018201">
    <property type="entry name" value="Ketoacyl_synth_AS"/>
</dbReference>
<dbReference type="GO" id="GO:0004315">
    <property type="term" value="F:3-oxoacyl-[acyl-carrier-protein] synthase activity"/>
    <property type="evidence" value="ECO:0007669"/>
    <property type="project" value="InterPro"/>
</dbReference>
<evidence type="ECO:0008006" key="10">
    <source>
        <dbReference type="Google" id="ProtNLM"/>
    </source>
</evidence>
<dbReference type="Gene3D" id="3.30.70.3290">
    <property type="match status" value="1"/>
</dbReference>
<dbReference type="SUPFAM" id="SSF52151">
    <property type="entry name" value="FabD/lysophospholipase-like"/>
    <property type="match status" value="1"/>
</dbReference>
<feature type="region of interest" description="Disordered" evidence="5">
    <location>
        <begin position="955"/>
        <end position="985"/>
    </location>
</feature>
<organism evidence="8 9">
    <name type="scientific">Myxococcus xanthus</name>
    <dbReference type="NCBI Taxonomy" id="34"/>
    <lineage>
        <taxon>Bacteria</taxon>
        <taxon>Pseudomonadati</taxon>
        <taxon>Myxococcota</taxon>
        <taxon>Myxococcia</taxon>
        <taxon>Myxococcales</taxon>
        <taxon>Cystobacterineae</taxon>
        <taxon>Myxococcaceae</taxon>
        <taxon>Myxococcus</taxon>
    </lineage>
</organism>
<dbReference type="Pfam" id="PF00550">
    <property type="entry name" value="PP-binding"/>
    <property type="match status" value="1"/>
</dbReference>
<evidence type="ECO:0000259" key="7">
    <source>
        <dbReference type="PROSITE" id="PS52004"/>
    </source>
</evidence>
<dbReference type="SUPFAM" id="SSF55048">
    <property type="entry name" value="Probable ACP-binding domain of malonyl-CoA ACP transacylase"/>
    <property type="match status" value="1"/>
</dbReference>
<keyword evidence="2" id="KW-0597">Phosphoprotein</keyword>
<dbReference type="InterPro" id="IPR020841">
    <property type="entry name" value="PKS_Beta-ketoAc_synthase_dom"/>
</dbReference>
<dbReference type="InterPro" id="IPR036736">
    <property type="entry name" value="ACP-like_sf"/>
</dbReference>
<protein>
    <recommendedName>
        <fullName evidence="10">Polyketide synthase</fullName>
    </recommendedName>
</protein>
<dbReference type="PROSITE" id="PS52004">
    <property type="entry name" value="KS3_2"/>
    <property type="match status" value="1"/>
</dbReference>
<reference evidence="8 9" key="1">
    <citation type="journal article" date="2019" name="Science">
        <title>Social genes are selection hotspots in kin groups of a soil microbe.</title>
        <authorList>
            <person name="Wielgoss S."/>
            <person name="Wolfensberger R."/>
            <person name="Sun L."/>
            <person name="Fiegna F."/>
            <person name="Velicer G.J."/>
        </authorList>
    </citation>
    <scope>NUCLEOTIDE SEQUENCE [LARGE SCALE GENOMIC DNA]</scope>
    <source>
        <strain evidence="8 9">MC3.5.9c15</strain>
    </source>
</reference>
<dbReference type="PROSITE" id="PS50075">
    <property type="entry name" value="CARRIER"/>
    <property type="match status" value="1"/>
</dbReference>
<sequence length="1351" mass="145214">MSSTRGTHDMRDVSSNGEASTLERALMALEATKARLNRVLAQQREPIAVVGMACRFPGGIRDANDYWAFLRDGQDAVGELPPERWPFDEVYDPNPGVPGKSYCRHGAFLDGVDRFDAGFFGIPPREAASMDPQQRLLLQVSWEALEHAGIPPGRLQKSATGVFVGIAGNNDYPVAMLKANASLDAYSLTGAAVNVASGRISYQLGLRGPSLIVDTACSSSLMSVHLACQSLRQGECNLALAGGVNLIASTETSVCLAQTGALSPSGRCRTFDASADGYVRSEGCGIVVLKRLSDVQPSDRVFAVIRGSGTNQDGRSNGLTAPNGAAQAALIARTLESAGTAPREIGYVEAHGTGTPLGDPIELQALGEVLRPERASAEALYVGSVKTNFGHTEAAAGIAGLLKTILSLHHREIPPHLHFQKPSPNVDWEAFNLRVPTSCTPWPEGRPAAGVNSFGVSGTNVHIVLGPAPVRAVPESVEDGPHLLLVSAGSKEGLQRRLEALRPSLQAATPAALRDLCHTSALHREHLKWRAGLLASTPEEMRTQLEAGAANERAPGIFMGPELVERTPRCILVFSGQGSQWLGMARDLLSEGGAFQRKLEEADACLQEFLGWSVMERLASDTDTEAWLSAAERVQPILFALQVSLAEQLRAWGIVPSGVVGHSMGEIAAAHVAGCLGLRDAARVVSARAQLLPRLRGKGGMLVAGLGLEAARQALQGYEDSVGVAAINGPDTVLLSGESGTLDALMARISADGTFCRRVGVDFASHCPQVDALLPDFRELISDVRPQEGTLDFYSTVEGARVEGARLDADYWARNLRQMVRFAPTVAAIAEGPRALFVEVSGHPVLTPTFASIANAPRCVATLRRDQPSRTALLACLAELHTEGLVLDWAAVLGPDSRCVDYPNHPWQQERHWFQAGTGGTWRKDVAPPEPRGPEGDVRSVVRDEFARLMESFSAQLRAGGTGPTSEPRQAPKATVPVAPVAPPQEDLTPEARREHLTRQVHEEVARTLGVSVSRLPRDQKLQEFGFTSMLTLMVRNWLRSQLKVALPASVQLPGLSVNELTERVLADLEPSGTVATSPAQVDPGPTPAPVQAEPPSPGGMVMQDGWFPLKRPRPTPPRARLFCLPFAGGGASAYRAWPGLFDEDIEVIPIQLPGRETRREEPAFQRMAPLVSALVEALSPLLDVPYAFYGHSFGAVLAYEVSARLIADGQPPPRHLFVGARGAPHAVVERPLFRLSDERLIEELRRMGGTPEQVLAEREFMSGFLLVLRADFSVLGTHVHARRPPLPCPIDVFAGVSDPRVPVENLSRWSELTAAEAHVHVLPGGHFFLQQHAQELVARLRALMTQRPPA</sequence>
<name>A0AAE6FZS6_MYXXA</name>
<dbReference type="RefSeq" id="WP_140798314.1">
    <property type="nucleotide sequence ID" value="NZ_CP017173.1"/>
</dbReference>
<dbReference type="PANTHER" id="PTHR43775:SF37">
    <property type="entry name" value="SI:DKEY-61P9.11"/>
    <property type="match status" value="1"/>
</dbReference>
<dbReference type="SMART" id="SM00825">
    <property type="entry name" value="PKS_KS"/>
    <property type="match status" value="1"/>
</dbReference>
<dbReference type="GO" id="GO:0031177">
    <property type="term" value="F:phosphopantetheine binding"/>
    <property type="evidence" value="ECO:0007669"/>
    <property type="project" value="InterPro"/>
</dbReference>
<dbReference type="CDD" id="cd00833">
    <property type="entry name" value="PKS"/>
    <property type="match status" value="1"/>
</dbReference>
<dbReference type="InterPro" id="IPR014043">
    <property type="entry name" value="Acyl_transferase_dom"/>
</dbReference>
<keyword evidence="1" id="KW-0596">Phosphopantetheine</keyword>
<dbReference type="SUPFAM" id="SSF47336">
    <property type="entry name" value="ACP-like"/>
    <property type="match status" value="1"/>
</dbReference>
<dbReference type="Gene3D" id="1.10.1200.10">
    <property type="entry name" value="ACP-like"/>
    <property type="match status" value="1"/>
</dbReference>
<dbReference type="SUPFAM" id="SSF53474">
    <property type="entry name" value="alpha/beta-Hydrolases"/>
    <property type="match status" value="1"/>
</dbReference>
<dbReference type="Gene3D" id="3.40.47.10">
    <property type="match status" value="1"/>
</dbReference>
<evidence type="ECO:0000259" key="6">
    <source>
        <dbReference type="PROSITE" id="PS50075"/>
    </source>
</evidence>
<evidence type="ECO:0000256" key="2">
    <source>
        <dbReference type="ARBA" id="ARBA00022553"/>
    </source>
</evidence>